<gene>
    <name evidence="1" type="ORF">HNR67_005881</name>
</gene>
<dbReference type="SUPFAM" id="SSF53756">
    <property type="entry name" value="UDP-Glycosyltransferase/glycogen phosphorylase"/>
    <property type="match status" value="1"/>
</dbReference>
<reference evidence="1 2" key="1">
    <citation type="submission" date="2020-08" db="EMBL/GenBank/DDBJ databases">
        <title>Sequencing the genomes of 1000 actinobacteria strains.</title>
        <authorList>
            <person name="Klenk H.-P."/>
        </authorList>
    </citation>
    <scope>NUCLEOTIDE SEQUENCE [LARGE SCALE GENOMIC DNA]</scope>
    <source>
        <strain evidence="1 2">DSM 44230</strain>
    </source>
</reference>
<dbReference type="Gene3D" id="3.40.50.12580">
    <property type="match status" value="1"/>
</dbReference>
<accession>A0A7W7FWM7</accession>
<proteinExistence type="predicted"/>
<dbReference type="InterPro" id="IPR043148">
    <property type="entry name" value="TagF_C"/>
</dbReference>
<protein>
    <submittedName>
        <fullName evidence="1">Uncharacterized protein</fullName>
    </submittedName>
</protein>
<keyword evidence="2" id="KW-1185">Reference proteome</keyword>
<dbReference type="AlphaFoldDB" id="A0A7W7FWM7"/>
<evidence type="ECO:0000313" key="1">
    <source>
        <dbReference type="EMBL" id="MBB4679763.1"/>
    </source>
</evidence>
<dbReference type="RefSeq" id="WP_185005472.1">
    <property type="nucleotide sequence ID" value="NZ_BAAAUI010000001.1"/>
</dbReference>
<dbReference type="EMBL" id="JACHMH010000001">
    <property type="protein sequence ID" value="MBB4679763.1"/>
    <property type="molecule type" value="Genomic_DNA"/>
</dbReference>
<organism evidence="1 2">
    <name type="scientific">Crossiella cryophila</name>
    <dbReference type="NCBI Taxonomy" id="43355"/>
    <lineage>
        <taxon>Bacteria</taxon>
        <taxon>Bacillati</taxon>
        <taxon>Actinomycetota</taxon>
        <taxon>Actinomycetes</taxon>
        <taxon>Pseudonocardiales</taxon>
        <taxon>Pseudonocardiaceae</taxon>
        <taxon>Crossiella</taxon>
    </lineage>
</organism>
<dbReference type="Proteomes" id="UP000533598">
    <property type="component" value="Unassembled WGS sequence"/>
</dbReference>
<name>A0A7W7FWM7_9PSEU</name>
<sequence>MLPDVDLWATVRPQRTVLAVVRNLTSLVRLLDIVPLLDSDNRLAVHFTLDSGSVFTAGLHGQLDRFGITLLDWEVAAKSSFDLVLAAHVNPSLAELDGPLLVVPHGAGYNRRLPSRTNEKDAPVGLSPHELTVDGEVFPTVIGLSHERQLSDLALHTPAAAERARVIGDPTWDRIRAAEVRRSAYRAALGVEPGQRLVLISSTWGERSLLGQRDELVERLLAQLPVDHYRVALVLHPNVWAYHGVGTVRAWFRDALDSGLLLIRPEDSWQAALIAADLSIGDHGSVAFYGAALGRPFLNSASGLDDLTPGSVTGRLVCTAPVLSVRDDLREQVEQATASAELVEITGDTLGLPGGSAAELRRTCYELLKLDQPAHPPRMLPISAPNPVRGAAITAFHVLYSVTESTVDIERFPAILQRFRRISDTGDYLLVVDDDEVDPILRATAEIIVRTGPLTGTELADWAAHALAEGTAALVAAVSEHRCVLTFRDPALGVVSLWPCAPEPLRVFLAAVAVYRWRVSSRELEPGVKLSARLADGPVTEVCVESVRPLPQV</sequence>
<comment type="caution">
    <text evidence="1">The sequence shown here is derived from an EMBL/GenBank/DDBJ whole genome shotgun (WGS) entry which is preliminary data.</text>
</comment>
<evidence type="ECO:0000313" key="2">
    <source>
        <dbReference type="Proteomes" id="UP000533598"/>
    </source>
</evidence>